<accession>A0AAD7C5R3</accession>
<protein>
    <submittedName>
        <fullName evidence="2">Uncharacterized protein</fullName>
    </submittedName>
</protein>
<proteinExistence type="predicted"/>
<dbReference type="EMBL" id="JARKIF010000005">
    <property type="protein sequence ID" value="KAJ7639410.1"/>
    <property type="molecule type" value="Genomic_DNA"/>
</dbReference>
<feature type="region of interest" description="Disordered" evidence="1">
    <location>
        <begin position="1"/>
        <end position="24"/>
    </location>
</feature>
<dbReference type="AlphaFoldDB" id="A0AAD7C5R3"/>
<reference evidence="2" key="1">
    <citation type="submission" date="2023-03" db="EMBL/GenBank/DDBJ databases">
        <title>Massive genome expansion in bonnet fungi (Mycena s.s.) driven by repeated elements and novel gene families across ecological guilds.</title>
        <authorList>
            <consortium name="Lawrence Berkeley National Laboratory"/>
            <person name="Harder C.B."/>
            <person name="Miyauchi S."/>
            <person name="Viragh M."/>
            <person name="Kuo A."/>
            <person name="Thoen E."/>
            <person name="Andreopoulos B."/>
            <person name="Lu D."/>
            <person name="Skrede I."/>
            <person name="Drula E."/>
            <person name="Henrissat B."/>
            <person name="Morin E."/>
            <person name="Kohler A."/>
            <person name="Barry K."/>
            <person name="LaButti K."/>
            <person name="Morin E."/>
            <person name="Salamov A."/>
            <person name="Lipzen A."/>
            <person name="Mereny Z."/>
            <person name="Hegedus B."/>
            <person name="Baldrian P."/>
            <person name="Stursova M."/>
            <person name="Weitz H."/>
            <person name="Taylor A."/>
            <person name="Grigoriev I.V."/>
            <person name="Nagy L.G."/>
            <person name="Martin F."/>
            <person name="Kauserud H."/>
        </authorList>
    </citation>
    <scope>NUCLEOTIDE SEQUENCE</scope>
    <source>
        <strain evidence="2">9284</strain>
    </source>
</reference>
<evidence type="ECO:0000256" key="1">
    <source>
        <dbReference type="SAM" id="MobiDB-lite"/>
    </source>
</evidence>
<dbReference type="Proteomes" id="UP001221142">
    <property type="component" value="Unassembled WGS sequence"/>
</dbReference>
<evidence type="ECO:0000313" key="2">
    <source>
        <dbReference type="EMBL" id="KAJ7639410.1"/>
    </source>
</evidence>
<sequence>MPKSTSSRLTARRPSTRSCAPDPRVAAANTRAAAWVKFRSTEARIQPPTPPIPVVLELEDPFGFRHPVSAHNTDYATVMSHLRIIVHYMALSDLFASKMESVVVACKARDKDVRRALQDVGNVESAIQRFLQKTPPTFVVKPQPLVDEYSPDTIVWGQVNKADSPGAGLNEILISKLLIDAMVKQPPSDLNLSQTEIEEKRNQMYLLFYIIVMHEMMHAVTKHLWGVHIITPKLGCDEYNVDGHGEAGRMLEKEFFSFFIQVWAKAGTPVDHRFMWKTDFLAGKCSKGSKSRILEPIDIDRLLQSFQFKGQWDTGFSGLTEVSPALNRNTHVRYRSGFVGAHSDCDDSESESGEDPEVKTRMCATRPYGLRPSGYGLGIKFK</sequence>
<evidence type="ECO:0000313" key="3">
    <source>
        <dbReference type="Proteomes" id="UP001221142"/>
    </source>
</evidence>
<name>A0AAD7C5R3_9AGAR</name>
<keyword evidence="3" id="KW-1185">Reference proteome</keyword>
<comment type="caution">
    <text evidence="2">The sequence shown here is derived from an EMBL/GenBank/DDBJ whole genome shotgun (WGS) entry which is preliminary data.</text>
</comment>
<organism evidence="2 3">
    <name type="scientific">Roridomyces roridus</name>
    <dbReference type="NCBI Taxonomy" id="1738132"/>
    <lineage>
        <taxon>Eukaryota</taxon>
        <taxon>Fungi</taxon>
        <taxon>Dikarya</taxon>
        <taxon>Basidiomycota</taxon>
        <taxon>Agaricomycotina</taxon>
        <taxon>Agaricomycetes</taxon>
        <taxon>Agaricomycetidae</taxon>
        <taxon>Agaricales</taxon>
        <taxon>Marasmiineae</taxon>
        <taxon>Mycenaceae</taxon>
        <taxon>Roridomyces</taxon>
    </lineage>
</organism>
<gene>
    <name evidence="2" type="ORF">FB45DRAFT_426363</name>
</gene>